<dbReference type="AlphaFoldDB" id="A0A6A5S3B4"/>
<accession>A0A6A5S3B4</accession>
<keyword evidence="3" id="KW-1185">Reference proteome</keyword>
<feature type="compositionally biased region" description="Polar residues" evidence="1">
    <location>
        <begin position="40"/>
        <end position="54"/>
    </location>
</feature>
<feature type="region of interest" description="Disordered" evidence="1">
    <location>
        <begin position="40"/>
        <end position="79"/>
    </location>
</feature>
<evidence type="ECO:0000256" key="1">
    <source>
        <dbReference type="SAM" id="MobiDB-lite"/>
    </source>
</evidence>
<dbReference type="Proteomes" id="UP000800038">
    <property type="component" value="Unassembled WGS sequence"/>
</dbReference>
<name>A0A6A5S3B4_9PLEO</name>
<protein>
    <submittedName>
        <fullName evidence="2">Uncharacterized protein</fullName>
    </submittedName>
</protein>
<dbReference type="EMBL" id="ML976307">
    <property type="protein sequence ID" value="KAF1935141.1"/>
    <property type="molecule type" value="Genomic_DNA"/>
</dbReference>
<evidence type="ECO:0000313" key="2">
    <source>
        <dbReference type="EMBL" id="KAF1935141.1"/>
    </source>
</evidence>
<organism evidence="2 3">
    <name type="scientific">Clathrospora elynae</name>
    <dbReference type="NCBI Taxonomy" id="706981"/>
    <lineage>
        <taxon>Eukaryota</taxon>
        <taxon>Fungi</taxon>
        <taxon>Dikarya</taxon>
        <taxon>Ascomycota</taxon>
        <taxon>Pezizomycotina</taxon>
        <taxon>Dothideomycetes</taxon>
        <taxon>Pleosporomycetidae</taxon>
        <taxon>Pleosporales</taxon>
        <taxon>Diademaceae</taxon>
        <taxon>Clathrospora</taxon>
    </lineage>
</organism>
<proteinExistence type="predicted"/>
<gene>
    <name evidence="2" type="ORF">EJ02DRAFT_439424</name>
</gene>
<sequence length="79" mass="8623">MTTLSPLSPVVLHPAHVLPSQFPAPPSKYRTFVVVFKKNNSVPRPTAPTASTQRPAVEVQGSGDDSVHQEEPQRKIPKI</sequence>
<reference evidence="2" key="1">
    <citation type="journal article" date="2020" name="Stud. Mycol.">
        <title>101 Dothideomycetes genomes: a test case for predicting lifestyles and emergence of pathogens.</title>
        <authorList>
            <person name="Haridas S."/>
            <person name="Albert R."/>
            <person name="Binder M."/>
            <person name="Bloem J."/>
            <person name="Labutti K."/>
            <person name="Salamov A."/>
            <person name="Andreopoulos B."/>
            <person name="Baker S."/>
            <person name="Barry K."/>
            <person name="Bills G."/>
            <person name="Bluhm B."/>
            <person name="Cannon C."/>
            <person name="Castanera R."/>
            <person name="Culley D."/>
            <person name="Daum C."/>
            <person name="Ezra D."/>
            <person name="Gonzalez J."/>
            <person name="Henrissat B."/>
            <person name="Kuo A."/>
            <person name="Liang C."/>
            <person name="Lipzen A."/>
            <person name="Lutzoni F."/>
            <person name="Magnuson J."/>
            <person name="Mondo S."/>
            <person name="Nolan M."/>
            <person name="Ohm R."/>
            <person name="Pangilinan J."/>
            <person name="Park H.-J."/>
            <person name="Ramirez L."/>
            <person name="Alfaro M."/>
            <person name="Sun H."/>
            <person name="Tritt A."/>
            <person name="Yoshinaga Y."/>
            <person name="Zwiers L.-H."/>
            <person name="Turgeon B."/>
            <person name="Goodwin S."/>
            <person name="Spatafora J."/>
            <person name="Crous P."/>
            <person name="Grigoriev I."/>
        </authorList>
    </citation>
    <scope>NUCLEOTIDE SEQUENCE</scope>
    <source>
        <strain evidence="2">CBS 161.51</strain>
    </source>
</reference>
<evidence type="ECO:0000313" key="3">
    <source>
        <dbReference type="Proteomes" id="UP000800038"/>
    </source>
</evidence>
<feature type="compositionally biased region" description="Basic and acidic residues" evidence="1">
    <location>
        <begin position="65"/>
        <end position="79"/>
    </location>
</feature>